<name>A0ABR3F0S4_9AGAR</name>
<proteinExistence type="predicted"/>
<accession>A0ABR3F0S4</accession>
<sequence length="129" mass="14568">MQCKVYGNLTEEEEHSIFGASTIFVPPRAHLEQWLDVQQRVQEGAPLTSPEKMATICTPPSALIREIVKTYWIEGPLNDPKIPMRFDGGRDLGYLASVVNQVSRWSPEAFDSDTAPHLCTIKQVDKWLV</sequence>
<reference evidence="1 2" key="1">
    <citation type="submission" date="2024-02" db="EMBL/GenBank/DDBJ databases">
        <title>A draft genome for the cacao thread blight pathogen Marasmius crinis-equi.</title>
        <authorList>
            <person name="Cohen S.P."/>
            <person name="Baruah I.K."/>
            <person name="Amoako-Attah I."/>
            <person name="Bukari Y."/>
            <person name="Meinhardt L.W."/>
            <person name="Bailey B.A."/>
        </authorList>
    </citation>
    <scope>NUCLEOTIDE SEQUENCE [LARGE SCALE GENOMIC DNA]</scope>
    <source>
        <strain evidence="1 2">GH-76</strain>
    </source>
</reference>
<evidence type="ECO:0000313" key="1">
    <source>
        <dbReference type="EMBL" id="KAL0568790.1"/>
    </source>
</evidence>
<gene>
    <name evidence="1" type="ORF">V5O48_013187</name>
</gene>
<keyword evidence="2" id="KW-1185">Reference proteome</keyword>
<organism evidence="1 2">
    <name type="scientific">Marasmius crinis-equi</name>
    <dbReference type="NCBI Taxonomy" id="585013"/>
    <lineage>
        <taxon>Eukaryota</taxon>
        <taxon>Fungi</taxon>
        <taxon>Dikarya</taxon>
        <taxon>Basidiomycota</taxon>
        <taxon>Agaricomycotina</taxon>
        <taxon>Agaricomycetes</taxon>
        <taxon>Agaricomycetidae</taxon>
        <taxon>Agaricales</taxon>
        <taxon>Marasmiineae</taxon>
        <taxon>Marasmiaceae</taxon>
        <taxon>Marasmius</taxon>
    </lineage>
</organism>
<comment type="caution">
    <text evidence="1">The sequence shown here is derived from an EMBL/GenBank/DDBJ whole genome shotgun (WGS) entry which is preliminary data.</text>
</comment>
<protein>
    <submittedName>
        <fullName evidence="1">Uncharacterized protein</fullName>
    </submittedName>
</protein>
<dbReference type="Proteomes" id="UP001465976">
    <property type="component" value="Unassembled WGS sequence"/>
</dbReference>
<evidence type="ECO:0000313" key="2">
    <source>
        <dbReference type="Proteomes" id="UP001465976"/>
    </source>
</evidence>
<dbReference type="EMBL" id="JBAHYK010001258">
    <property type="protein sequence ID" value="KAL0568790.1"/>
    <property type="molecule type" value="Genomic_DNA"/>
</dbReference>